<protein>
    <submittedName>
        <fullName evidence="1">Uncharacterized protein</fullName>
    </submittedName>
</protein>
<proteinExistence type="predicted"/>
<evidence type="ECO:0000313" key="1">
    <source>
        <dbReference type="EMBL" id="GAH82052.1"/>
    </source>
</evidence>
<gene>
    <name evidence="1" type="ORF">S03H2_63089</name>
</gene>
<sequence length="153" mass="17092">NDGTELAGRVWFYESKSIEGEWEFGTRKILWKNLSSVSFQRTSGPPEKDIKPFGTIADQKGNTIQMLSFPKTFSAGAYDIADLQRGIFGIEDRTKYFALPFVGGCVFLSASDIVQILGKERKWEVQTKDGEKLSFIVTEETSILKKVVGAVII</sequence>
<accession>X1IK32</accession>
<dbReference type="EMBL" id="BARU01040845">
    <property type="protein sequence ID" value="GAH82052.1"/>
    <property type="molecule type" value="Genomic_DNA"/>
</dbReference>
<name>X1IK32_9ZZZZ</name>
<comment type="caution">
    <text evidence="1">The sequence shown here is derived from an EMBL/GenBank/DDBJ whole genome shotgun (WGS) entry which is preliminary data.</text>
</comment>
<dbReference type="AlphaFoldDB" id="X1IK32"/>
<organism evidence="1">
    <name type="scientific">marine sediment metagenome</name>
    <dbReference type="NCBI Taxonomy" id="412755"/>
    <lineage>
        <taxon>unclassified sequences</taxon>
        <taxon>metagenomes</taxon>
        <taxon>ecological metagenomes</taxon>
    </lineage>
</organism>
<feature type="non-terminal residue" evidence="1">
    <location>
        <position position="1"/>
    </location>
</feature>
<reference evidence="1" key="1">
    <citation type="journal article" date="2014" name="Front. Microbiol.">
        <title>High frequency of phylogenetically diverse reductive dehalogenase-homologous genes in deep subseafloor sedimentary metagenomes.</title>
        <authorList>
            <person name="Kawai M."/>
            <person name="Futagami T."/>
            <person name="Toyoda A."/>
            <person name="Takaki Y."/>
            <person name="Nishi S."/>
            <person name="Hori S."/>
            <person name="Arai W."/>
            <person name="Tsubouchi T."/>
            <person name="Morono Y."/>
            <person name="Uchiyama I."/>
            <person name="Ito T."/>
            <person name="Fujiyama A."/>
            <person name="Inagaki F."/>
            <person name="Takami H."/>
        </authorList>
    </citation>
    <scope>NUCLEOTIDE SEQUENCE</scope>
    <source>
        <strain evidence="1">Expedition CK06-06</strain>
    </source>
</reference>